<keyword evidence="1" id="KW-0472">Membrane</keyword>
<proteinExistence type="predicted"/>
<reference evidence="4" key="1">
    <citation type="submission" date="2016-05" db="EMBL/GenBank/DDBJ databases">
        <title>Comparative genomics of biotechnologically important yeasts.</title>
        <authorList>
            <consortium name="DOE Joint Genome Institute"/>
            <person name="Riley R."/>
            <person name="Haridas S."/>
            <person name="Wolfe K.H."/>
            <person name="Lopes M.R."/>
            <person name="Hittinger C.T."/>
            <person name="Goker M."/>
            <person name="Salamov A."/>
            <person name="Wisecaver J."/>
            <person name="Long T.M."/>
            <person name="Aerts A.L."/>
            <person name="Barry K."/>
            <person name="Choi C."/>
            <person name="Clum A."/>
            <person name="Coughlan A.Y."/>
            <person name="Deshpande S."/>
            <person name="Douglass A.P."/>
            <person name="Hanson S.J."/>
            <person name="Klenk H.-P."/>
            <person name="Labutti K."/>
            <person name="Lapidus A."/>
            <person name="Lindquist E."/>
            <person name="Lipzen A."/>
            <person name="Meier-Kolthoff J.P."/>
            <person name="Ohm R.A."/>
            <person name="Otillar R.P."/>
            <person name="Pangilinan J."/>
            <person name="Peng Y."/>
            <person name="Rokas A."/>
            <person name="Rosa C.A."/>
            <person name="Scheuner C."/>
            <person name="Sibirny A.A."/>
            <person name="Slot J.C."/>
            <person name="Stielow J.B."/>
            <person name="Sun H."/>
            <person name="Kurtzman C.P."/>
            <person name="Blackwell M."/>
            <person name="Grigoriev I.V."/>
            <person name="Jeffries T.W."/>
        </authorList>
    </citation>
    <scope>NUCLEOTIDE SEQUENCE [LARGE SCALE GENOMIC DNA]</scope>
    <source>
        <strain evidence="4">DSM 1968</strain>
    </source>
</reference>
<sequence>MMRLFIYFGALFIIVVSTEIKNYTTNGTSNDTAENEILLNDKHTELKQFYNLTNDVVFVSGFNSSRDLFMATLSLLPAYATVISSFGAILGVCGSIMVFSALSLAICGCNIVVFTLSLMTGIAQTSLFIYGYYDYYYTETDPRRGVIENINKNFNNDYDYVLGYKYDENEYNYFFTNSYTKNNVNPTFSLLQRKTGFEIINFQKFDQNNSLVDKNKLTIKDIGISYYKYHLQNLSHKSFPFNFKFSLYPINELNKKLGISVLIPTQNSSTFDKSLNKLAGKNYNENINRNKNLKLNFIINIEKLKNQKFTTFSLVKIIIKSLIYHNKNNKNTNEINDKNEFDFIFKKYTLEDFGIEFLFQMVDPNEKNEFDSKLIF</sequence>
<protein>
    <submittedName>
        <fullName evidence="3">Uncharacterized protein</fullName>
    </submittedName>
</protein>
<feature type="chain" id="PRO_5008910559" evidence="2">
    <location>
        <begin position="18"/>
        <end position="376"/>
    </location>
</feature>
<evidence type="ECO:0000256" key="1">
    <source>
        <dbReference type="SAM" id="Phobius"/>
    </source>
</evidence>
<evidence type="ECO:0000313" key="3">
    <source>
        <dbReference type="EMBL" id="ODV62785.1"/>
    </source>
</evidence>
<dbReference type="Proteomes" id="UP000095038">
    <property type="component" value="Unassembled WGS sequence"/>
</dbReference>
<evidence type="ECO:0000313" key="4">
    <source>
        <dbReference type="Proteomes" id="UP000095038"/>
    </source>
</evidence>
<evidence type="ECO:0000256" key="2">
    <source>
        <dbReference type="SAM" id="SignalP"/>
    </source>
</evidence>
<accession>A0A1D2VMK4</accession>
<keyword evidence="4" id="KW-1185">Reference proteome</keyword>
<dbReference type="EMBL" id="KV454476">
    <property type="protein sequence ID" value="ODV62785.1"/>
    <property type="molecule type" value="Genomic_DNA"/>
</dbReference>
<keyword evidence="2" id="KW-0732">Signal</keyword>
<dbReference type="InParanoid" id="A0A1D2VMK4"/>
<keyword evidence="1" id="KW-0812">Transmembrane</keyword>
<dbReference type="GeneID" id="30962559"/>
<organism evidence="3 4">
    <name type="scientific">Ascoidea rubescens DSM 1968</name>
    <dbReference type="NCBI Taxonomy" id="1344418"/>
    <lineage>
        <taxon>Eukaryota</taxon>
        <taxon>Fungi</taxon>
        <taxon>Dikarya</taxon>
        <taxon>Ascomycota</taxon>
        <taxon>Saccharomycotina</taxon>
        <taxon>Saccharomycetes</taxon>
        <taxon>Ascoideaceae</taxon>
        <taxon>Ascoidea</taxon>
    </lineage>
</organism>
<feature type="signal peptide" evidence="2">
    <location>
        <begin position="1"/>
        <end position="17"/>
    </location>
</feature>
<feature type="transmembrane region" description="Helical" evidence="1">
    <location>
        <begin position="78"/>
        <end position="99"/>
    </location>
</feature>
<name>A0A1D2VMK4_9ASCO</name>
<dbReference type="AlphaFoldDB" id="A0A1D2VMK4"/>
<keyword evidence="1" id="KW-1133">Transmembrane helix</keyword>
<dbReference type="RefSeq" id="XP_020049092.1">
    <property type="nucleotide sequence ID" value="XM_020188923.1"/>
</dbReference>
<gene>
    <name evidence="3" type="ORF">ASCRUDRAFT_123968</name>
</gene>